<dbReference type="PANTHER" id="PTHR34322:SF2">
    <property type="entry name" value="TRANSPOSASE IS200-LIKE DOMAIN-CONTAINING PROTEIN"/>
    <property type="match status" value="1"/>
</dbReference>
<dbReference type="GO" id="GO:0004803">
    <property type="term" value="F:transposase activity"/>
    <property type="evidence" value="ECO:0007669"/>
    <property type="project" value="InterPro"/>
</dbReference>
<reference evidence="3" key="1">
    <citation type="journal article" date="2012" name="J. Bacteriol.">
        <title>Genome sequence of the haloalkaliphilic methanotrophic bacterium Methylomicrobium alcaliphilum 20Z.</title>
        <authorList>
            <person name="Vuilleumier S."/>
            <person name="Khmelenina V.N."/>
            <person name="Bringel F."/>
            <person name="Reshetnikov A.S."/>
            <person name="Lajus A."/>
            <person name="Mangenot S."/>
            <person name="Rouy Z."/>
            <person name="Op den Camp H.J."/>
            <person name="Jetten M.S."/>
            <person name="Dispirito A.A."/>
            <person name="Dunfield P."/>
            <person name="Klotz M.G."/>
            <person name="Semrau J.D."/>
            <person name="Stein L.Y."/>
            <person name="Barbe V."/>
            <person name="Medigue C."/>
            <person name="Trotsenko Y.A."/>
            <person name="Kalyuzhnaya M.G."/>
        </authorList>
    </citation>
    <scope>NUCLEOTIDE SEQUENCE [LARGE SCALE GENOMIC DNA]</scope>
    <source>
        <strain evidence="3">DSM 19304 / NCIMB 14124 / VKM B-2133 / 20Z</strain>
    </source>
</reference>
<sequence length="120" mass="14295">MLYPLFMPRPIRIEFSGAFYHVTSRGDRRENIYEYDEDRVQFLDVLKRVIEDFNWVCHAYCLMTNHYHLVIETPDANLLKGKRQLNGVFTQTSNRRHGRYKAILVDAESYLLELTCYVVS</sequence>
<evidence type="ECO:0000313" key="3">
    <source>
        <dbReference type="Proteomes" id="UP000008315"/>
    </source>
</evidence>
<gene>
    <name evidence="2" type="ordered locus">MEALZ_1788</name>
</gene>
<dbReference type="KEGG" id="mah:MEALZ_1788"/>
<keyword evidence="3" id="KW-1185">Reference proteome</keyword>
<dbReference type="Proteomes" id="UP000008315">
    <property type="component" value="Chromosome"/>
</dbReference>
<dbReference type="SMART" id="SM01321">
    <property type="entry name" value="Y1_Tnp"/>
    <property type="match status" value="1"/>
</dbReference>
<evidence type="ECO:0000313" key="2">
    <source>
        <dbReference type="EMBL" id="CCE23474.1"/>
    </source>
</evidence>
<dbReference type="Gene3D" id="3.30.70.1290">
    <property type="entry name" value="Transposase IS200-like"/>
    <property type="match status" value="1"/>
</dbReference>
<proteinExistence type="predicted"/>
<name>G4T1P2_META2</name>
<dbReference type="GO" id="GO:0006313">
    <property type="term" value="P:DNA transposition"/>
    <property type="evidence" value="ECO:0007669"/>
    <property type="project" value="InterPro"/>
</dbReference>
<organism evidence="2 3">
    <name type="scientific">Methylotuvimicrobium alcaliphilum (strain DSM 19304 / NCIMB 14124 / VKM B-2133 / 20Z)</name>
    <name type="common">Methylomicrobium alcaliphilum</name>
    <dbReference type="NCBI Taxonomy" id="1091494"/>
    <lineage>
        <taxon>Bacteria</taxon>
        <taxon>Pseudomonadati</taxon>
        <taxon>Pseudomonadota</taxon>
        <taxon>Gammaproteobacteria</taxon>
        <taxon>Methylococcales</taxon>
        <taxon>Methylococcaceae</taxon>
        <taxon>Methylotuvimicrobium</taxon>
    </lineage>
</organism>
<dbReference type="InterPro" id="IPR036515">
    <property type="entry name" value="Transposase_17_sf"/>
</dbReference>
<dbReference type="GO" id="GO:0003677">
    <property type="term" value="F:DNA binding"/>
    <property type="evidence" value="ECO:0007669"/>
    <property type="project" value="InterPro"/>
</dbReference>
<dbReference type="PATRIC" id="fig|271065.3.peg.1833"/>
<dbReference type="Pfam" id="PF01797">
    <property type="entry name" value="Y1_Tnp"/>
    <property type="match status" value="1"/>
</dbReference>
<dbReference type="AlphaFoldDB" id="G4T1P2"/>
<dbReference type="EMBL" id="FO082060">
    <property type="protein sequence ID" value="CCE23474.1"/>
    <property type="molecule type" value="Genomic_DNA"/>
</dbReference>
<dbReference type="PANTHER" id="PTHR34322">
    <property type="entry name" value="TRANSPOSASE, Y1_TNP DOMAIN-CONTAINING"/>
    <property type="match status" value="1"/>
</dbReference>
<dbReference type="HOGENOM" id="CLU_1958580_0_0_6"/>
<feature type="domain" description="Transposase IS200-like" evidence="1">
    <location>
        <begin position="15"/>
        <end position="120"/>
    </location>
</feature>
<dbReference type="SUPFAM" id="SSF143422">
    <property type="entry name" value="Transposase IS200-like"/>
    <property type="match status" value="1"/>
</dbReference>
<evidence type="ECO:0000259" key="1">
    <source>
        <dbReference type="SMART" id="SM01321"/>
    </source>
</evidence>
<accession>G4T1P2</accession>
<dbReference type="STRING" id="1091494.MEALZ_1788"/>
<dbReference type="InterPro" id="IPR002686">
    <property type="entry name" value="Transposase_17"/>
</dbReference>
<protein>
    <recommendedName>
        <fullName evidence="1">Transposase IS200-like domain-containing protein</fullName>
    </recommendedName>
</protein>